<evidence type="ECO:0000259" key="1">
    <source>
        <dbReference type="SMART" id="SM00903"/>
    </source>
</evidence>
<dbReference type="InterPro" id="IPR012349">
    <property type="entry name" value="Split_barrel_FMN-bd"/>
</dbReference>
<dbReference type="Proteomes" id="UP000064137">
    <property type="component" value="Chromosome"/>
</dbReference>
<dbReference type="AlphaFoldDB" id="A0A0U4P3M7"/>
<dbReference type="OrthoDB" id="9794638at2"/>
<protein>
    <submittedName>
        <fullName evidence="2">Asp/Glu/hydantoin racemase</fullName>
    </submittedName>
</protein>
<dbReference type="SMART" id="SM00903">
    <property type="entry name" value="Flavin_Reduct"/>
    <property type="match status" value="1"/>
</dbReference>
<organism evidence="2 3">
    <name type="scientific">Pseudomonas oryzihabitans</name>
    <dbReference type="NCBI Taxonomy" id="47885"/>
    <lineage>
        <taxon>Bacteria</taxon>
        <taxon>Pseudomonadati</taxon>
        <taxon>Pseudomonadota</taxon>
        <taxon>Gammaproteobacteria</taxon>
        <taxon>Pseudomonadales</taxon>
        <taxon>Pseudomonadaceae</taxon>
        <taxon>Pseudomonas</taxon>
    </lineage>
</organism>
<evidence type="ECO:0000313" key="2">
    <source>
        <dbReference type="EMBL" id="ALZ83391.1"/>
    </source>
</evidence>
<sequence length="206" mass="22591">MSISYHSYEPSQGHGLPHDPFNAIIAPRPIGWISSHSESGVLNLAPYSFFNAFNYKPPLIGFSSQGYKDSVANIERTGEFVWNLATRELAEEMNASSAMVGPEVDEFALAGLEPAPSTIVKVPRVARAQVAFECKLSQIVRLKTAAGDELDQWLVLGEVVAAHIDQRLLKDGIYQTAAARPIVRGGGPADYFEITESALFRMRRPD</sequence>
<evidence type="ECO:0000313" key="3">
    <source>
        <dbReference type="Proteomes" id="UP000064137"/>
    </source>
</evidence>
<dbReference type="PANTHER" id="PTHR43812:SF2">
    <property type="entry name" value="FLAVIN REDUCTASE LIKE DOMAIN-CONTAINING PROTEIN"/>
    <property type="match status" value="1"/>
</dbReference>
<reference evidence="2 3" key="1">
    <citation type="submission" date="2016-01" db="EMBL/GenBank/DDBJ databases">
        <title>Annotation of Pseudomonas oryzihabitans USDA-ARS-USMARC-56511.</title>
        <authorList>
            <person name="Harhay G.P."/>
            <person name="Harhay D.M."/>
            <person name="Smith T.P.L."/>
            <person name="Bono J.L."/>
            <person name="Heaton M.P."/>
            <person name="Clawson M.L."/>
            <person name="Chitko-Mckown C.G."/>
            <person name="Capik S.F."/>
            <person name="DeDonder K.D."/>
            <person name="Apley M.D."/>
            <person name="Lubbers B.V."/>
            <person name="White B.J."/>
            <person name="Larson R.L."/>
        </authorList>
    </citation>
    <scope>NUCLEOTIDE SEQUENCE [LARGE SCALE GENOMIC DNA]</scope>
    <source>
        <strain evidence="2 3">USDA-ARS-USMARC-56511</strain>
    </source>
</reference>
<gene>
    <name evidence="2" type="ORF">APT59_03930</name>
</gene>
<proteinExistence type="predicted"/>
<dbReference type="Pfam" id="PF01613">
    <property type="entry name" value="Flavin_Reduct"/>
    <property type="match status" value="1"/>
</dbReference>
<dbReference type="SUPFAM" id="SSF50475">
    <property type="entry name" value="FMN-binding split barrel"/>
    <property type="match status" value="1"/>
</dbReference>
<dbReference type="GO" id="GO:0010181">
    <property type="term" value="F:FMN binding"/>
    <property type="evidence" value="ECO:0007669"/>
    <property type="project" value="InterPro"/>
</dbReference>
<dbReference type="RefSeq" id="WP_059313650.1">
    <property type="nucleotide sequence ID" value="NZ_CP013987.1"/>
</dbReference>
<dbReference type="InterPro" id="IPR002563">
    <property type="entry name" value="Flavin_Rdtase-like_dom"/>
</dbReference>
<feature type="domain" description="Flavin reductase like" evidence="1">
    <location>
        <begin position="23"/>
        <end position="176"/>
    </location>
</feature>
<dbReference type="GO" id="GO:0016646">
    <property type="term" value="F:oxidoreductase activity, acting on the CH-NH group of donors, NAD or NADP as acceptor"/>
    <property type="evidence" value="ECO:0007669"/>
    <property type="project" value="UniProtKB-ARBA"/>
</dbReference>
<accession>A0A0U4P3M7</accession>
<dbReference type="EMBL" id="CP013987">
    <property type="protein sequence ID" value="ALZ83391.1"/>
    <property type="molecule type" value="Genomic_DNA"/>
</dbReference>
<dbReference type="Gene3D" id="2.30.110.10">
    <property type="entry name" value="Electron Transport, Fmn-binding Protein, Chain A"/>
    <property type="match status" value="1"/>
</dbReference>
<dbReference type="KEGG" id="por:APT59_03930"/>
<dbReference type="PANTHER" id="PTHR43812">
    <property type="entry name" value="BLR2425 PROTEIN"/>
    <property type="match status" value="1"/>
</dbReference>
<name>A0A0U4P3M7_9PSED</name>